<evidence type="ECO:0000256" key="4">
    <source>
        <dbReference type="ARBA" id="ARBA00023002"/>
    </source>
</evidence>
<dbReference type="EMBL" id="JANKAS010000009">
    <property type="protein sequence ID" value="MCR1899429.1"/>
    <property type="molecule type" value="Genomic_DNA"/>
</dbReference>
<dbReference type="AlphaFoldDB" id="A0AAE3L2W9"/>
<reference evidence="8" key="1">
    <citation type="submission" date="2022-07" db="EMBL/GenBank/DDBJ databases">
        <title>Enhanced cultured diversity of the mouse gut microbiota enables custom-made synthetic communities.</title>
        <authorList>
            <person name="Afrizal A."/>
        </authorList>
    </citation>
    <scope>NUCLEOTIDE SEQUENCE</scope>
    <source>
        <strain evidence="8">DSM 28593</strain>
    </source>
</reference>
<dbReference type="RefSeq" id="WP_257531790.1">
    <property type="nucleotide sequence ID" value="NZ_JANKAS010000009.1"/>
</dbReference>
<comment type="cofactor">
    <cofactor evidence="1">
        <name>FAD</name>
        <dbReference type="ChEBI" id="CHEBI:57692"/>
    </cofactor>
</comment>
<accession>A0AAE3L2W9</accession>
<dbReference type="Gene3D" id="1.20.58.100">
    <property type="entry name" value="Fumarate reductase/succinate dehydrogenase flavoprotein-like, C-terminal domain"/>
    <property type="match status" value="1"/>
</dbReference>
<dbReference type="Pfam" id="PF00890">
    <property type="entry name" value="FAD_binding_2"/>
    <property type="match status" value="1"/>
</dbReference>
<dbReference type="FunFam" id="3.90.700.10:FF:000005">
    <property type="entry name" value="Succinate dehydrogenase flavoprotein subunit"/>
    <property type="match status" value="1"/>
</dbReference>
<dbReference type="PRINTS" id="PR00411">
    <property type="entry name" value="PNDRDTASEI"/>
</dbReference>
<feature type="domain" description="FAD-dependent oxidoreductase 2 FAD-binding" evidence="6">
    <location>
        <begin position="6"/>
        <end position="382"/>
    </location>
</feature>
<name>A0AAE3L2W9_9FIRM</name>
<dbReference type="InterPro" id="IPR037099">
    <property type="entry name" value="Fum_R/Succ_DH_flav-like_C_sf"/>
</dbReference>
<dbReference type="InterPro" id="IPR003953">
    <property type="entry name" value="FAD-dep_OxRdtase_2_FAD-bd"/>
</dbReference>
<evidence type="ECO:0000256" key="3">
    <source>
        <dbReference type="ARBA" id="ARBA00022827"/>
    </source>
</evidence>
<dbReference type="PRINTS" id="PR00368">
    <property type="entry name" value="FADPNR"/>
</dbReference>
<feature type="domain" description="Fumarate reductase/succinate dehydrogenase flavoprotein-like C-terminal" evidence="7">
    <location>
        <begin position="429"/>
        <end position="527"/>
    </location>
</feature>
<dbReference type="PANTHER" id="PTHR11632:SF51">
    <property type="entry name" value="SUCCINATE DEHYDROGENASE [UBIQUINONE] FLAVOPROTEIN SUBUNIT, MITOCHONDRIAL"/>
    <property type="match status" value="1"/>
</dbReference>
<keyword evidence="9" id="KW-1185">Reference proteome</keyword>
<dbReference type="SUPFAM" id="SSF56425">
    <property type="entry name" value="Succinate dehydrogenase/fumarate reductase flavoprotein, catalytic domain"/>
    <property type="match status" value="1"/>
</dbReference>
<dbReference type="SUPFAM" id="SSF46977">
    <property type="entry name" value="Succinate dehydrogenase/fumarate reductase flavoprotein C-terminal domain"/>
    <property type="match status" value="1"/>
</dbReference>
<evidence type="ECO:0000313" key="9">
    <source>
        <dbReference type="Proteomes" id="UP001205748"/>
    </source>
</evidence>
<evidence type="ECO:0000256" key="2">
    <source>
        <dbReference type="ARBA" id="ARBA00022630"/>
    </source>
</evidence>
<keyword evidence="2" id="KW-0285">Flavoprotein</keyword>
<evidence type="ECO:0000313" key="8">
    <source>
        <dbReference type="EMBL" id="MCR1899429.1"/>
    </source>
</evidence>
<dbReference type="Gene3D" id="3.50.50.60">
    <property type="entry name" value="FAD/NAD(P)-binding domain"/>
    <property type="match status" value="1"/>
</dbReference>
<dbReference type="Pfam" id="PF02910">
    <property type="entry name" value="Succ_DH_flav_C"/>
    <property type="match status" value="1"/>
</dbReference>
<proteinExistence type="predicted"/>
<dbReference type="InterPro" id="IPR036188">
    <property type="entry name" value="FAD/NAD-bd_sf"/>
</dbReference>
<keyword evidence="4" id="KW-0560">Oxidoreductase</keyword>
<dbReference type="InterPro" id="IPR030664">
    <property type="entry name" value="SdhA/FrdA/AprA"/>
</dbReference>
<sequence>MKYSTDVLVIGGGSAGLHAVIEARKCGAKVMLVHKGRGNATIMAAGGFAGNFPVAEETEVEKINRVFVEDIINAGRHMNNEQIVKTLVERSGQEIKALQKQQVNFIENENKELKLFHASGHTHPRTVRCLDGHTRQYYSLLRNKALESGVHMINHGTIIDLIKQGGKIRGAIGVWNNQVMNISCTSVILATGGIGANYHFSTHKKAIQGQGLTMALKAGASLIDMEFIQFMPTVLAYPEKVSGLIVTDTLRGEGAILLNKNMERFMEKYSPEKKDRETRDTVSKCIFQEIAEGRGTKNNTVYLDARRISRKRIKESFTNYPLLMKAGIDPVKDLIEISPGAHYMCGGIKIDENAFTGVRGLWAAGEATGGLHGANRLGSVALTENIVYGKIAGKNAALYSMENKQDIGKDKDRTIFESFDSVEYRDIIQRLRQILSSTAGIVRNEKDLLEGLEEVTNILDRLKNMEKGKGEFVYDLSHVQAQSLALISYCIIKACQMRKESRGTHFRKDYPKEKKNFSKQIIIRQDEERIIHYFG</sequence>
<evidence type="ECO:0000256" key="5">
    <source>
        <dbReference type="PIRSR" id="PIRSR000171-1"/>
    </source>
</evidence>
<dbReference type="Gene3D" id="3.90.700.10">
    <property type="entry name" value="Succinate dehydrogenase/fumarate reductase flavoprotein, catalytic domain"/>
    <property type="match status" value="1"/>
</dbReference>
<dbReference type="Proteomes" id="UP001205748">
    <property type="component" value="Unassembled WGS sequence"/>
</dbReference>
<dbReference type="SUPFAM" id="SSF51905">
    <property type="entry name" value="FAD/NAD(P)-binding domain"/>
    <property type="match status" value="1"/>
</dbReference>
<gene>
    <name evidence="8" type="ORF">NSA47_10580</name>
</gene>
<protein>
    <submittedName>
        <fullName evidence="8">FAD-dependent oxidoreductase</fullName>
    </submittedName>
</protein>
<dbReference type="PIRSF" id="PIRSF000171">
    <property type="entry name" value="SDHA_APRA_LASPO"/>
    <property type="match status" value="1"/>
</dbReference>
<keyword evidence="3" id="KW-0274">FAD</keyword>
<evidence type="ECO:0000256" key="1">
    <source>
        <dbReference type="ARBA" id="ARBA00001974"/>
    </source>
</evidence>
<dbReference type="InterPro" id="IPR015939">
    <property type="entry name" value="Fum_Rdtase/Succ_DH_flav-like_C"/>
</dbReference>
<organism evidence="8 9">
    <name type="scientific">Irregularibacter muris</name>
    <dbReference type="NCBI Taxonomy" id="1796619"/>
    <lineage>
        <taxon>Bacteria</taxon>
        <taxon>Bacillati</taxon>
        <taxon>Bacillota</taxon>
        <taxon>Clostridia</taxon>
        <taxon>Eubacteriales</taxon>
        <taxon>Eubacteriaceae</taxon>
        <taxon>Irregularibacter</taxon>
    </lineage>
</organism>
<dbReference type="GO" id="GO:0033765">
    <property type="term" value="F:steroid dehydrogenase activity, acting on the CH-CH group of donors"/>
    <property type="evidence" value="ECO:0007669"/>
    <property type="project" value="UniProtKB-ARBA"/>
</dbReference>
<dbReference type="InterPro" id="IPR027477">
    <property type="entry name" value="Succ_DH/fumarate_Rdtase_cat_sf"/>
</dbReference>
<comment type="caution">
    <text evidence="8">The sequence shown here is derived from an EMBL/GenBank/DDBJ whole genome shotgun (WGS) entry which is preliminary data.</text>
</comment>
<feature type="active site" description="Proton acceptor" evidence="5">
    <location>
        <position position="279"/>
    </location>
</feature>
<dbReference type="PANTHER" id="PTHR11632">
    <property type="entry name" value="SUCCINATE DEHYDROGENASE 2 FLAVOPROTEIN SUBUNIT"/>
    <property type="match status" value="1"/>
</dbReference>
<evidence type="ECO:0000259" key="6">
    <source>
        <dbReference type="Pfam" id="PF00890"/>
    </source>
</evidence>
<evidence type="ECO:0000259" key="7">
    <source>
        <dbReference type="Pfam" id="PF02910"/>
    </source>
</evidence>